<dbReference type="AlphaFoldDB" id="A0A4R3L0Q5"/>
<feature type="domain" description="ABC transmembrane type-1" evidence="8">
    <location>
        <begin position="95"/>
        <end position="296"/>
    </location>
</feature>
<feature type="transmembrane region" description="Helical" evidence="7">
    <location>
        <begin position="99"/>
        <end position="123"/>
    </location>
</feature>
<evidence type="ECO:0000256" key="7">
    <source>
        <dbReference type="RuleBase" id="RU363032"/>
    </source>
</evidence>
<name>A0A4R3L0Q5_9FIRM</name>
<dbReference type="Pfam" id="PF19300">
    <property type="entry name" value="BPD_transp_1_N"/>
    <property type="match status" value="1"/>
</dbReference>
<comment type="subcellular location">
    <subcellularLocation>
        <location evidence="1 7">Cell membrane</location>
        <topology evidence="1 7">Multi-pass membrane protein</topology>
    </subcellularLocation>
</comment>
<evidence type="ECO:0000256" key="6">
    <source>
        <dbReference type="ARBA" id="ARBA00023136"/>
    </source>
</evidence>
<evidence type="ECO:0000313" key="10">
    <source>
        <dbReference type="Proteomes" id="UP000294567"/>
    </source>
</evidence>
<dbReference type="Proteomes" id="UP000294567">
    <property type="component" value="Unassembled WGS sequence"/>
</dbReference>
<feature type="transmembrane region" description="Helical" evidence="7">
    <location>
        <begin position="9"/>
        <end position="30"/>
    </location>
</feature>
<proteinExistence type="inferred from homology"/>
<dbReference type="GO" id="GO:0055085">
    <property type="term" value="P:transmembrane transport"/>
    <property type="evidence" value="ECO:0007669"/>
    <property type="project" value="InterPro"/>
</dbReference>
<dbReference type="EMBL" id="SMAE01000004">
    <property type="protein sequence ID" value="TCS90520.1"/>
    <property type="molecule type" value="Genomic_DNA"/>
</dbReference>
<evidence type="ECO:0000256" key="5">
    <source>
        <dbReference type="ARBA" id="ARBA00022989"/>
    </source>
</evidence>
<dbReference type="PANTHER" id="PTHR30465:SF74">
    <property type="entry name" value="OLIGOPEPTIDE TRANSPORT SYSTEM PERMEASE PROTEIN OPPB"/>
    <property type="match status" value="1"/>
</dbReference>
<feature type="transmembrane region" description="Helical" evidence="7">
    <location>
        <begin position="273"/>
        <end position="296"/>
    </location>
</feature>
<dbReference type="GO" id="GO:0005886">
    <property type="term" value="C:plasma membrane"/>
    <property type="evidence" value="ECO:0007669"/>
    <property type="project" value="UniProtKB-SubCell"/>
</dbReference>
<accession>A0A4R3L0Q5</accession>
<feature type="transmembrane region" description="Helical" evidence="7">
    <location>
        <begin position="130"/>
        <end position="154"/>
    </location>
</feature>
<evidence type="ECO:0000256" key="4">
    <source>
        <dbReference type="ARBA" id="ARBA00022692"/>
    </source>
</evidence>
<dbReference type="Pfam" id="PF00528">
    <property type="entry name" value="BPD_transp_1"/>
    <property type="match status" value="1"/>
</dbReference>
<evidence type="ECO:0000259" key="8">
    <source>
        <dbReference type="PROSITE" id="PS50928"/>
    </source>
</evidence>
<evidence type="ECO:0000256" key="1">
    <source>
        <dbReference type="ARBA" id="ARBA00004651"/>
    </source>
</evidence>
<dbReference type="Gene3D" id="1.10.3720.10">
    <property type="entry name" value="MetI-like"/>
    <property type="match status" value="1"/>
</dbReference>
<keyword evidence="6 7" id="KW-0472">Membrane</keyword>
<keyword evidence="3" id="KW-1003">Cell membrane</keyword>
<sequence>MSKYIIKRLAMAIVTLWVIITITFILMHSVPGDPFANENKRIPEAVYQNLLRKYGLDKPYSQQYLMYLKNIARGDFGESMKSNTETVNEMIARGFPVSAYLGAQALFIALIFGPALGAIAALYQNKLPDYISMIISIVGVSVPSFVMGTFLIQFIARKINWIPIGGWGEWRHTLLPSIALAMMPLAQMARLMRSSMLEVIGQDYIKTAKSKGISKLSVILKHAVRNAILPIVSILGTTISNLLVGSFVIEKIFGIPGLGMFFTTSIYNRDYTLIMGITVFYAIILIVMLLFVDVAYTLIDPRIRLTEEGH</sequence>
<comment type="similarity">
    <text evidence="7">Belongs to the binding-protein-dependent transport system permease family.</text>
</comment>
<reference evidence="9 10" key="1">
    <citation type="submission" date="2019-03" db="EMBL/GenBank/DDBJ databases">
        <title>Genomic Encyclopedia of Type Strains, Phase IV (KMG-IV): sequencing the most valuable type-strain genomes for metagenomic binning, comparative biology and taxonomic classification.</title>
        <authorList>
            <person name="Goeker M."/>
        </authorList>
    </citation>
    <scope>NUCLEOTIDE SEQUENCE [LARGE SCALE GENOMIC DNA]</scope>
    <source>
        <strain evidence="9 10">DSM 26752</strain>
    </source>
</reference>
<keyword evidence="2 7" id="KW-0813">Transport</keyword>
<protein>
    <submittedName>
        <fullName evidence="9">Peptide/nickel transport system permease protein/oligopeptide transport system permease protein</fullName>
    </submittedName>
</protein>
<dbReference type="PROSITE" id="PS50928">
    <property type="entry name" value="ABC_TM1"/>
    <property type="match status" value="1"/>
</dbReference>
<evidence type="ECO:0000256" key="2">
    <source>
        <dbReference type="ARBA" id="ARBA00022448"/>
    </source>
</evidence>
<keyword evidence="10" id="KW-1185">Reference proteome</keyword>
<organism evidence="9 10">
    <name type="scientific">Keratinibaculum paraultunense</name>
    <dbReference type="NCBI Taxonomy" id="1278232"/>
    <lineage>
        <taxon>Bacteria</taxon>
        <taxon>Bacillati</taxon>
        <taxon>Bacillota</taxon>
        <taxon>Tissierellia</taxon>
        <taxon>Tissierellales</taxon>
        <taxon>Tepidimicrobiaceae</taxon>
        <taxon>Keratinibaculum</taxon>
    </lineage>
</organism>
<gene>
    <name evidence="9" type="ORF">EDD65_10461</name>
</gene>
<dbReference type="SUPFAM" id="SSF161098">
    <property type="entry name" value="MetI-like"/>
    <property type="match status" value="1"/>
</dbReference>
<dbReference type="InterPro" id="IPR000515">
    <property type="entry name" value="MetI-like"/>
</dbReference>
<dbReference type="PANTHER" id="PTHR30465">
    <property type="entry name" value="INNER MEMBRANE ABC TRANSPORTER"/>
    <property type="match status" value="1"/>
</dbReference>
<dbReference type="InterPro" id="IPR035906">
    <property type="entry name" value="MetI-like_sf"/>
</dbReference>
<dbReference type="CDD" id="cd06261">
    <property type="entry name" value="TM_PBP2"/>
    <property type="match status" value="1"/>
</dbReference>
<evidence type="ECO:0000256" key="3">
    <source>
        <dbReference type="ARBA" id="ARBA00022475"/>
    </source>
</evidence>
<feature type="transmembrane region" description="Helical" evidence="7">
    <location>
        <begin position="227"/>
        <end position="253"/>
    </location>
</feature>
<dbReference type="OrthoDB" id="24153at2"/>
<evidence type="ECO:0000313" key="9">
    <source>
        <dbReference type="EMBL" id="TCS90520.1"/>
    </source>
</evidence>
<dbReference type="RefSeq" id="WP_132026787.1">
    <property type="nucleotide sequence ID" value="NZ_CP068564.1"/>
</dbReference>
<comment type="caution">
    <text evidence="9">The sequence shown here is derived from an EMBL/GenBank/DDBJ whole genome shotgun (WGS) entry which is preliminary data.</text>
</comment>
<keyword evidence="5 7" id="KW-1133">Transmembrane helix</keyword>
<keyword evidence="4 7" id="KW-0812">Transmembrane</keyword>
<dbReference type="InterPro" id="IPR045621">
    <property type="entry name" value="BPD_transp_1_N"/>
</dbReference>